<feature type="signal peptide" evidence="1">
    <location>
        <begin position="1"/>
        <end position="23"/>
    </location>
</feature>
<feature type="chain" id="PRO_5019775251" description="SH3 domain-containing protein" evidence="1">
    <location>
        <begin position="24"/>
        <end position="132"/>
    </location>
</feature>
<protein>
    <recommendedName>
        <fullName evidence="4">SH3 domain-containing protein</fullName>
    </recommendedName>
</protein>
<dbReference type="AlphaFoldDB" id="A0A495XAI7"/>
<dbReference type="Proteomes" id="UP000272729">
    <property type="component" value="Unassembled WGS sequence"/>
</dbReference>
<dbReference type="EMBL" id="RBXR01000001">
    <property type="protein sequence ID" value="RKT69613.1"/>
    <property type="molecule type" value="Genomic_DNA"/>
</dbReference>
<evidence type="ECO:0000313" key="3">
    <source>
        <dbReference type="Proteomes" id="UP000272729"/>
    </source>
</evidence>
<reference evidence="2 3" key="1">
    <citation type="submission" date="2018-10" db="EMBL/GenBank/DDBJ databases">
        <title>Sequencing the genomes of 1000 actinobacteria strains.</title>
        <authorList>
            <person name="Klenk H.-P."/>
        </authorList>
    </citation>
    <scope>NUCLEOTIDE SEQUENCE [LARGE SCALE GENOMIC DNA]</scope>
    <source>
        <strain evidence="2 3">DSM 43911</strain>
    </source>
</reference>
<name>A0A495XAI7_9PSEU</name>
<organism evidence="2 3">
    <name type="scientific">Saccharothrix variisporea</name>
    <dbReference type="NCBI Taxonomy" id="543527"/>
    <lineage>
        <taxon>Bacteria</taxon>
        <taxon>Bacillati</taxon>
        <taxon>Actinomycetota</taxon>
        <taxon>Actinomycetes</taxon>
        <taxon>Pseudonocardiales</taxon>
        <taxon>Pseudonocardiaceae</taxon>
        <taxon>Saccharothrix</taxon>
    </lineage>
</organism>
<evidence type="ECO:0008006" key="4">
    <source>
        <dbReference type="Google" id="ProtNLM"/>
    </source>
</evidence>
<comment type="caution">
    <text evidence="2">The sequence shown here is derived from an EMBL/GenBank/DDBJ whole genome shotgun (WGS) entry which is preliminary data.</text>
</comment>
<dbReference type="RefSeq" id="WP_211351147.1">
    <property type="nucleotide sequence ID" value="NZ_JBIUBA010000052.1"/>
</dbReference>
<evidence type="ECO:0000313" key="2">
    <source>
        <dbReference type="EMBL" id="RKT69613.1"/>
    </source>
</evidence>
<keyword evidence="3" id="KW-1185">Reference proteome</keyword>
<accession>A0A495XAI7</accession>
<gene>
    <name evidence="2" type="ORF">DFJ66_2847</name>
</gene>
<sequence>MLKIVTAGAAVITALLLVTGVSAATPGTEDDVRAVKCEAANHPTKKIDKYVWQANAPTKRFPQGTAAGKMNKGKNYFYCQRNWGVRVTVGQWTNTWWALTDDDSGNRNVWLSVVYIAGGNNNQPEPGLPVHG</sequence>
<evidence type="ECO:0000256" key="1">
    <source>
        <dbReference type="SAM" id="SignalP"/>
    </source>
</evidence>
<proteinExistence type="predicted"/>
<keyword evidence="1" id="KW-0732">Signal</keyword>